<proteinExistence type="predicted"/>
<protein>
    <submittedName>
        <fullName evidence="2">Uncharacterized protein</fullName>
    </submittedName>
</protein>
<sequence>MGMNARSRRSVSPYPVQPALACRGRPGRDHPGGHLGAGPAVAAAAVVGRRGGAGPVQRLHPVAPGGS</sequence>
<dbReference type="AlphaFoldDB" id="A0A9P7BG80"/>
<evidence type="ECO:0000313" key="3">
    <source>
        <dbReference type="Proteomes" id="UP000716291"/>
    </source>
</evidence>
<accession>A0A9P7BG80</accession>
<keyword evidence="3" id="KW-1185">Reference proteome</keyword>
<feature type="region of interest" description="Disordered" evidence="1">
    <location>
        <begin position="1"/>
        <end position="39"/>
    </location>
</feature>
<comment type="caution">
    <text evidence="2">The sequence shown here is derived from an EMBL/GenBank/DDBJ whole genome shotgun (WGS) entry which is preliminary data.</text>
</comment>
<name>A0A9P7BG80_RHIOR</name>
<dbReference type="Proteomes" id="UP000716291">
    <property type="component" value="Unassembled WGS sequence"/>
</dbReference>
<organism evidence="2 3">
    <name type="scientific">Rhizopus oryzae</name>
    <name type="common">Mucormycosis agent</name>
    <name type="synonym">Rhizopus arrhizus var. delemar</name>
    <dbReference type="NCBI Taxonomy" id="64495"/>
    <lineage>
        <taxon>Eukaryota</taxon>
        <taxon>Fungi</taxon>
        <taxon>Fungi incertae sedis</taxon>
        <taxon>Mucoromycota</taxon>
        <taxon>Mucoromycotina</taxon>
        <taxon>Mucoromycetes</taxon>
        <taxon>Mucorales</taxon>
        <taxon>Mucorineae</taxon>
        <taxon>Rhizopodaceae</taxon>
        <taxon>Rhizopus</taxon>
    </lineage>
</organism>
<dbReference type="EMBL" id="JAANQT010022044">
    <property type="protein sequence ID" value="KAG1270362.1"/>
    <property type="molecule type" value="Genomic_DNA"/>
</dbReference>
<evidence type="ECO:0000256" key="1">
    <source>
        <dbReference type="SAM" id="MobiDB-lite"/>
    </source>
</evidence>
<gene>
    <name evidence="2" type="ORF">G6F64_015649</name>
</gene>
<evidence type="ECO:0000313" key="2">
    <source>
        <dbReference type="EMBL" id="KAG1270362.1"/>
    </source>
</evidence>
<reference evidence="2" key="1">
    <citation type="journal article" date="2020" name="Microb. Genom.">
        <title>Genetic diversity of clinical and environmental Mucorales isolates obtained from an investigation of mucormycosis cases among solid organ transplant recipients.</title>
        <authorList>
            <person name="Nguyen M.H."/>
            <person name="Kaul D."/>
            <person name="Muto C."/>
            <person name="Cheng S.J."/>
            <person name="Richter R.A."/>
            <person name="Bruno V.M."/>
            <person name="Liu G."/>
            <person name="Beyhan S."/>
            <person name="Sundermann A.J."/>
            <person name="Mounaud S."/>
            <person name="Pasculle A.W."/>
            <person name="Nierman W.C."/>
            <person name="Driscoll E."/>
            <person name="Cumbie R."/>
            <person name="Clancy C.J."/>
            <person name="Dupont C.L."/>
        </authorList>
    </citation>
    <scope>NUCLEOTIDE SEQUENCE</scope>
    <source>
        <strain evidence="2">GL11</strain>
    </source>
</reference>